<name>A0AA91Q1A3_CLALS</name>
<dbReference type="SMART" id="SM00293">
    <property type="entry name" value="PWWP"/>
    <property type="match status" value="1"/>
</dbReference>
<dbReference type="CDD" id="cd05840">
    <property type="entry name" value="PWWP_ScIOC4-like"/>
    <property type="match status" value="1"/>
</dbReference>
<evidence type="ECO:0000313" key="4">
    <source>
        <dbReference type="Proteomes" id="UP000195602"/>
    </source>
</evidence>
<dbReference type="EMBL" id="LYUB02000005">
    <property type="protein sequence ID" value="OVF09400.1"/>
    <property type="molecule type" value="Genomic_DNA"/>
</dbReference>
<dbReference type="Pfam" id="PF00855">
    <property type="entry name" value="PWWP"/>
    <property type="match status" value="1"/>
</dbReference>
<reference evidence="3 4" key="1">
    <citation type="submission" date="2017-04" db="EMBL/GenBank/DDBJ databases">
        <title>Draft genome of the yeast Clavispora lusitaniae type strain CBS 6936.</title>
        <authorList>
            <person name="Durrens P."/>
            <person name="Klopp C."/>
            <person name="Biteau N."/>
            <person name="Fitton-Ouhabi V."/>
            <person name="Dementhon K."/>
            <person name="Accoceberry I."/>
            <person name="Sherman D.J."/>
            <person name="Noel T."/>
        </authorList>
    </citation>
    <scope>NUCLEOTIDE SEQUENCE [LARGE SCALE GENOMIC DNA]</scope>
    <source>
        <strain evidence="3 4">CBS 6936</strain>
    </source>
</reference>
<feature type="compositionally biased region" description="Acidic residues" evidence="1">
    <location>
        <begin position="131"/>
        <end position="167"/>
    </location>
</feature>
<dbReference type="SUPFAM" id="SSF47676">
    <property type="entry name" value="Conserved domain common to transcription factors TFIIS, elongin A, CRSP70"/>
    <property type="match status" value="1"/>
</dbReference>
<feature type="domain" description="PWWP" evidence="2">
    <location>
        <begin position="13"/>
        <end position="74"/>
    </location>
</feature>
<dbReference type="InterPro" id="IPR017923">
    <property type="entry name" value="TFIIS_N"/>
</dbReference>
<dbReference type="Pfam" id="PF08711">
    <property type="entry name" value="Med26"/>
    <property type="match status" value="1"/>
</dbReference>
<dbReference type="KEGG" id="clus:A9F13_05g02035"/>
<proteinExistence type="predicted"/>
<dbReference type="SUPFAM" id="SSF63748">
    <property type="entry name" value="Tudor/PWWP/MBT"/>
    <property type="match status" value="1"/>
</dbReference>
<feature type="region of interest" description="Disordered" evidence="1">
    <location>
        <begin position="356"/>
        <end position="388"/>
    </location>
</feature>
<dbReference type="Gene3D" id="2.30.30.140">
    <property type="match status" value="1"/>
</dbReference>
<dbReference type="Gene3D" id="1.20.930.10">
    <property type="entry name" value="Conserved domain common to transcription factors TFIIS, elongin A, CRSP70"/>
    <property type="match status" value="1"/>
</dbReference>
<evidence type="ECO:0000259" key="2">
    <source>
        <dbReference type="PROSITE" id="PS50812"/>
    </source>
</evidence>
<accession>A0AA91Q1A3</accession>
<sequence length="388" mass="43832">MPQRKGKKAAFQPKDMVLAKMTGFPAWPSFVMPDDMIPSAIMRAKKKTTNLCVIFIPDGDYNWMNEKSLELLSPEKLQAKLSKLPKDKLRNKAKKKTGRTSNVADALVAASTLNFDQFMEDLAEQNKALEDDNAESNEEEEEEEEEIEDDQSAEGEAEDEQIDDDSVASDHAEPINDNGLDPQQQEPTPADEVKDEPSDEESEESVSKKRATNGTGARKRRASNGDHKVAKNGTSSSPKPASEKDRQHQLWLCRIKLQRSLIQRNQPVTPKDPKDYPAPTVDELSVARIILHRLADFPVSVELLRETKIHKVLKCILKDEDLEYPDSFRLHEKCEELLLKWNPLIESLKQEKQAKLESRLSSQIPEDADMRHDTKATSSRALEHSASL</sequence>
<organism evidence="3 4">
    <name type="scientific">Clavispora lusitaniae</name>
    <name type="common">Candida lusitaniae</name>
    <dbReference type="NCBI Taxonomy" id="36911"/>
    <lineage>
        <taxon>Eukaryota</taxon>
        <taxon>Fungi</taxon>
        <taxon>Dikarya</taxon>
        <taxon>Ascomycota</taxon>
        <taxon>Saccharomycotina</taxon>
        <taxon>Pichiomycetes</taxon>
        <taxon>Metschnikowiaceae</taxon>
        <taxon>Clavispora</taxon>
    </lineage>
</organism>
<feature type="compositionally biased region" description="Polar residues" evidence="1">
    <location>
        <begin position="376"/>
        <end position="388"/>
    </location>
</feature>
<dbReference type="InterPro" id="IPR000313">
    <property type="entry name" value="PWWP_dom"/>
</dbReference>
<dbReference type="AlphaFoldDB" id="A0AA91Q1A3"/>
<dbReference type="Proteomes" id="UP000195602">
    <property type="component" value="Unassembled WGS sequence"/>
</dbReference>
<feature type="region of interest" description="Disordered" evidence="1">
    <location>
        <begin position="130"/>
        <end position="247"/>
    </location>
</feature>
<comment type="caution">
    <text evidence="3">The sequence shown here is derived from an EMBL/GenBank/DDBJ whole genome shotgun (WGS) entry which is preliminary data.</text>
</comment>
<dbReference type="InterPro" id="IPR035441">
    <property type="entry name" value="TFIIS/LEDGF_dom_sf"/>
</dbReference>
<dbReference type="PROSITE" id="PS50812">
    <property type="entry name" value="PWWP"/>
    <property type="match status" value="1"/>
</dbReference>
<evidence type="ECO:0000256" key="1">
    <source>
        <dbReference type="SAM" id="MobiDB-lite"/>
    </source>
</evidence>
<gene>
    <name evidence="3" type="ORF">A9F13_05g02035</name>
</gene>
<dbReference type="InterPro" id="IPR035503">
    <property type="entry name" value="IOC4-like_PWWP"/>
</dbReference>
<protein>
    <recommendedName>
        <fullName evidence="2">PWWP domain-containing protein</fullName>
    </recommendedName>
</protein>
<evidence type="ECO:0000313" key="3">
    <source>
        <dbReference type="EMBL" id="OVF09400.1"/>
    </source>
</evidence>